<evidence type="ECO:0000313" key="10">
    <source>
        <dbReference type="Proteomes" id="UP001146067"/>
    </source>
</evidence>
<keyword evidence="7" id="KW-0812">Transmembrane</keyword>
<sequence length="268" mass="28847">MALTLVAYALATLAAAPLLVGRGRWRVHRPGLALTAWFAMFFSGLFAATGSLAAAVAAALDQVLDAHRDSDSVLGLLGVIALCWLGFGPLGAALFVVTERARPILLREQETRLELTELVHRLRYRTERFGDLTVGFLRYERAFACTLQGLDMDVLVSSGAASALSRAELAAVIEHERAHVDLRHGLVLRLAEVNAACLPRVRAAAEMMRSSALLVELVADDAAARRCGGAVAGALRTLGTLEGDESMLLRAMRLEQRQDAARHVEAAR</sequence>
<keyword evidence="2" id="KW-0479">Metal-binding</keyword>
<keyword evidence="4 6" id="KW-0862">Zinc</keyword>
<keyword evidence="10" id="KW-1185">Reference proteome</keyword>
<reference evidence="9" key="1">
    <citation type="submission" date="2022-12" db="EMBL/GenBank/DDBJ databases">
        <title>Gycomyces niveus sp.nov.,a novel actinomycete isolated from soil in Shouguan.</title>
        <authorList>
            <person name="Yang X."/>
        </authorList>
    </citation>
    <scope>NUCLEOTIDE SEQUENCE</scope>
    <source>
        <strain evidence="9">NEAU-A15</strain>
    </source>
</reference>
<evidence type="ECO:0000256" key="5">
    <source>
        <dbReference type="ARBA" id="ARBA00023049"/>
    </source>
</evidence>
<dbReference type="GO" id="GO:0006508">
    <property type="term" value="P:proteolysis"/>
    <property type="evidence" value="ECO:0007669"/>
    <property type="project" value="UniProtKB-KW"/>
</dbReference>
<evidence type="ECO:0000256" key="2">
    <source>
        <dbReference type="ARBA" id="ARBA00022723"/>
    </source>
</evidence>
<dbReference type="Proteomes" id="UP001146067">
    <property type="component" value="Unassembled WGS sequence"/>
</dbReference>
<organism evidence="9 10">
    <name type="scientific">Glycomyces luteolus</name>
    <dbReference type="NCBI Taxonomy" id="2670330"/>
    <lineage>
        <taxon>Bacteria</taxon>
        <taxon>Bacillati</taxon>
        <taxon>Actinomycetota</taxon>
        <taxon>Actinomycetes</taxon>
        <taxon>Glycomycetales</taxon>
        <taxon>Glycomycetaceae</taxon>
        <taxon>Glycomyces</taxon>
    </lineage>
</organism>
<feature type="domain" description="Peptidase M48" evidence="8">
    <location>
        <begin position="142"/>
        <end position="198"/>
    </location>
</feature>
<dbReference type="GO" id="GO:0046872">
    <property type="term" value="F:metal ion binding"/>
    <property type="evidence" value="ECO:0007669"/>
    <property type="project" value="UniProtKB-KW"/>
</dbReference>
<evidence type="ECO:0000256" key="3">
    <source>
        <dbReference type="ARBA" id="ARBA00022801"/>
    </source>
</evidence>
<evidence type="ECO:0000256" key="1">
    <source>
        <dbReference type="ARBA" id="ARBA00022670"/>
    </source>
</evidence>
<keyword evidence="3 6" id="KW-0378">Hydrolase</keyword>
<dbReference type="Pfam" id="PF01435">
    <property type="entry name" value="Peptidase_M48"/>
    <property type="match status" value="1"/>
</dbReference>
<dbReference type="EMBL" id="JAPZVP010000024">
    <property type="protein sequence ID" value="MDA1362513.1"/>
    <property type="molecule type" value="Genomic_DNA"/>
</dbReference>
<gene>
    <name evidence="9" type="ORF">O1R50_23020</name>
</gene>
<keyword evidence="5 6" id="KW-0482">Metalloprotease</keyword>
<comment type="caution">
    <text evidence="9">The sequence shown here is derived from an EMBL/GenBank/DDBJ whole genome shotgun (WGS) entry which is preliminary data.</text>
</comment>
<dbReference type="GO" id="GO:0004222">
    <property type="term" value="F:metalloendopeptidase activity"/>
    <property type="evidence" value="ECO:0007669"/>
    <property type="project" value="InterPro"/>
</dbReference>
<dbReference type="AlphaFoldDB" id="A0A9X3PFG9"/>
<protein>
    <submittedName>
        <fullName evidence="9">M48 family metalloprotease</fullName>
        <ecNumber evidence="9">3.4.24.-</ecNumber>
    </submittedName>
</protein>
<comment type="cofactor">
    <cofactor evidence="6">
        <name>Zn(2+)</name>
        <dbReference type="ChEBI" id="CHEBI:29105"/>
    </cofactor>
    <text evidence="6">Binds 1 zinc ion per subunit.</text>
</comment>
<evidence type="ECO:0000256" key="4">
    <source>
        <dbReference type="ARBA" id="ARBA00022833"/>
    </source>
</evidence>
<comment type="similarity">
    <text evidence="6">Belongs to the peptidase M48 family.</text>
</comment>
<evidence type="ECO:0000256" key="7">
    <source>
        <dbReference type="SAM" id="Phobius"/>
    </source>
</evidence>
<dbReference type="InterPro" id="IPR001915">
    <property type="entry name" value="Peptidase_M48"/>
</dbReference>
<name>A0A9X3PFG9_9ACTN</name>
<feature type="transmembrane region" description="Helical" evidence="7">
    <location>
        <begin position="37"/>
        <end position="60"/>
    </location>
</feature>
<proteinExistence type="inferred from homology"/>
<feature type="transmembrane region" description="Helical" evidence="7">
    <location>
        <begin position="72"/>
        <end position="97"/>
    </location>
</feature>
<dbReference type="EC" id="3.4.24.-" evidence="9"/>
<dbReference type="RefSeq" id="WP_270112599.1">
    <property type="nucleotide sequence ID" value="NZ_JAPZVP010000024.1"/>
</dbReference>
<evidence type="ECO:0000313" key="9">
    <source>
        <dbReference type="EMBL" id="MDA1362513.1"/>
    </source>
</evidence>
<dbReference type="Gene3D" id="3.30.2010.10">
    <property type="entry name" value="Metalloproteases ('zincins'), catalytic domain"/>
    <property type="match status" value="1"/>
</dbReference>
<evidence type="ECO:0000259" key="8">
    <source>
        <dbReference type="Pfam" id="PF01435"/>
    </source>
</evidence>
<evidence type="ECO:0000256" key="6">
    <source>
        <dbReference type="RuleBase" id="RU003983"/>
    </source>
</evidence>
<keyword evidence="1 6" id="KW-0645">Protease</keyword>
<keyword evidence="7" id="KW-0472">Membrane</keyword>
<accession>A0A9X3PFG9</accession>
<keyword evidence="7" id="KW-1133">Transmembrane helix</keyword>